<evidence type="ECO:0000313" key="2">
    <source>
        <dbReference type="EMBL" id="EME70461.1"/>
    </source>
</evidence>
<dbReference type="EMBL" id="AONQ01000017">
    <property type="protein sequence ID" value="EME70461.1"/>
    <property type="molecule type" value="Genomic_DNA"/>
</dbReference>
<organism evidence="2 3">
    <name type="scientific">Paramagnetospirillum caucaseum</name>
    <dbReference type="NCBI Taxonomy" id="1244869"/>
    <lineage>
        <taxon>Bacteria</taxon>
        <taxon>Pseudomonadati</taxon>
        <taxon>Pseudomonadota</taxon>
        <taxon>Alphaproteobacteria</taxon>
        <taxon>Rhodospirillales</taxon>
        <taxon>Magnetospirillaceae</taxon>
        <taxon>Paramagnetospirillum</taxon>
    </lineage>
</organism>
<feature type="region of interest" description="Disordered" evidence="1">
    <location>
        <begin position="38"/>
        <end position="96"/>
    </location>
</feature>
<protein>
    <submittedName>
        <fullName evidence="2">Uncharacterized protein</fullName>
    </submittedName>
</protein>
<dbReference type="OrthoDB" id="7346771at2"/>
<reference evidence="2 3" key="1">
    <citation type="journal article" date="2014" name="Genome Announc.">
        <title>Draft Genome Sequence of Magnetospirillum sp. Strain SO-1, a Freshwater Magnetotactic Bacterium Isolated from the Ol'khovka River, Russia.</title>
        <authorList>
            <person name="Grouzdev D.S."/>
            <person name="Dziuba M.V."/>
            <person name="Sukhacheva M.S."/>
            <person name="Mardanov A.V."/>
            <person name="Beletskiy A.V."/>
            <person name="Kuznetsov B.B."/>
            <person name="Skryabin K.G."/>
        </authorList>
    </citation>
    <scope>NUCLEOTIDE SEQUENCE [LARGE SCALE GENOMIC DNA]</scope>
    <source>
        <strain evidence="2 3">SO-1</strain>
    </source>
</reference>
<dbReference type="STRING" id="1244869.H261_08263"/>
<evidence type="ECO:0000256" key="1">
    <source>
        <dbReference type="SAM" id="MobiDB-lite"/>
    </source>
</evidence>
<name>M2YBS2_9PROT</name>
<dbReference type="AlphaFoldDB" id="M2YBS2"/>
<gene>
    <name evidence="2" type="ORF">H261_08263</name>
</gene>
<sequence length="291" mass="30964">MPDERPGLAGLDNNMMDRIERGLLTKVEAARLLGVSKQAVSKGLQRRRAKAAGAVAPEPARTTPAPADRPPESQPQQVATASPAERSDHANETQAQAFDEAERWAEIGGQSWRGLAHAYAAVVVEARDQVVAGRGKIGPVAMNGLVRSLRESEEGLRRLGLLPAIAGGNQDNDKPANLVITVLSPAEEDEIRAEIAERAGESLDNTAADSPIEPAPPVAAPSAMIPGTLPTPENFRAWLETEAHFRGTKWLKQVVGALGGKISHSKADLIAELLRLTDSDPEKLQPLQVPA</sequence>
<accession>M2YBS2</accession>
<proteinExistence type="predicted"/>
<comment type="caution">
    <text evidence="2">The sequence shown here is derived from an EMBL/GenBank/DDBJ whole genome shotgun (WGS) entry which is preliminary data.</text>
</comment>
<dbReference type="Proteomes" id="UP000011744">
    <property type="component" value="Unassembled WGS sequence"/>
</dbReference>
<evidence type="ECO:0000313" key="3">
    <source>
        <dbReference type="Proteomes" id="UP000011744"/>
    </source>
</evidence>
<feature type="compositionally biased region" description="Low complexity" evidence="1">
    <location>
        <begin position="51"/>
        <end position="66"/>
    </location>
</feature>
<dbReference type="RefSeq" id="WP_008616347.1">
    <property type="nucleotide sequence ID" value="NZ_AONQ01000017.1"/>
</dbReference>
<keyword evidence="3" id="KW-1185">Reference proteome</keyword>